<feature type="signal peptide" evidence="1">
    <location>
        <begin position="1"/>
        <end position="19"/>
    </location>
</feature>
<name>A0A934W695_9BURK</name>
<dbReference type="InterPro" id="IPR007497">
    <property type="entry name" value="SIMPL/DUF541"/>
</dbReference>
<evidence type="ECO:0000313" key="2">
    <source>
        <dbReference type="EMBL" id="MBK4734098.1"/>
    </source>
</evidence>
<reference evidence="2" key="1">
    <citation type="submission" date="2021-01" db="EMBL/GenBank/DDBJ databases">
        <title>Genome sequence of strain Noviherbaspirillum sp. DKR-6.</title>
        <authorList>
            <person name="Chaudhary D.K."/>
        </authorList>
    </citation>
    <scope>NUCLEOTIDE SEQUENCE</scope>
    <source>
        <strain evidence="2">DKR-6</strain>
    </source>
</reference>
<dbReference type="PANTHER" id="PTHR34387:SF2">
    <property type="entry name" value="SLR1258 PROTEIN"/>
    <property type="match status" value="1"/>
</dbReference>
<comment type="caution">
    <text evidence="2">The sequence shown here is derived from an EMBL/GenBank/DDBJ whole genome shotgun (WGS) entry which is preliminary data.</text>
</comment>
<dbReference type="Proteomes" id="UP000622890">
    <property type="component" value="Unassembled WGS sequence"/>
</dbReference>
<dbReference type="AlphaFoldDB" id="A0A934W695"/>
<keyword evidence="1" id="KW-0732">Signal</keyword>
<dbReference type="InterPro" id="IPR052022">
    <property type="entry name" value="26kDa_periplasmic_antigen"/>
</dbReference>
<protein>
    <submittedName>
        <fullName evidence="2">SIMPL domain-containing protein</fullName>
    </submittedName>
</protein>
<dbReference type="PANTHER" id="PTHR34387">
    <property type="entry name" value="SLR1258 PROTEIN"/>
    <property type="match status" value="1"/>
</dbReference>
<evidence type="ECO:0000256" key="1">
    <source>
        <dbReference type="SAM" id="SignalP"/>
    </source>
</evidence>
<keyword evidence="3" id="KW-1185">Reference proteome</keyword>
<gene>
    <name evidence="2" type="ORF">JJB74_05695</name>
</gene>
<proteinExistence type="predicted"/>
<dbReference type="RefSeq" id="WP_200590873.1">
    <property type="nucleotide sequence ID" value="NZ_JAEPBG010000002.1"/>
</dbReference>
<organism evidence="2 3">
    <name type="scientific">Noviherbaspirillum pedocola</name>
    <dbReference type="NCBI Taxonomy" id="2801341"/>
    <lineage>
        <taxon>Bacteria</taxon>
        <taxon>Pseudomonadati</taxon>
        <taxon>Pseudomonadota</taxon>
        <taxon>Betaproteobacteria</taxon>
        <taxon>Burkholderiales</taxon>
        <taxon>Oxalobacteraceae</taxon>
        <taxon>Noviherbaspirillum</taxon>
    </lineage>
</organism>
<dbReference type="Gene3D" id="3.30.70.2970">
    <property type="entry name" value="Protein of unknown function (DUF541), domain 2"/>
    <property type="match status" value="1"/>
</dbReference>
<evidence type="ECO:0000313" key="3">
    <source>
        <dbReference type="Proteomes" id="UP000622890"/>
    </source>
</evidence>
<sequence>MRKLLLAIFVALLPLATLAQQSAQTSGTLIVLPASGEVRHANDRATLLFVVEEQDRDKSAAASRVNQKMKQGIDILKSRDPSAQLKTQGYSSYPVYPQQEARTNGTMRQPVGWRVRQALELTTGDLAGLPATVAAAQGVLALAQLRFGLADATARKMDEDRIAATYRNLGERMVAVARAMGRNPADAVLESVDFEASGDIVPAAVMAKSMAMSAAPAPAVEEPSFEPGETTLQMRAVGKIRFR</sequence>
<dbReference type="Pfam" id="PF04402">
    <property type="entry name" value="SIMPL"/>
    <property type="match status" value="1"/>
</dbReference>
<dbReference type="Gene3D" id="3.30.110.170">
    <property type="entry name" value="Protein of unknown function (DUF541), domain 1"/>
    <property type="match status" value="1"/>
</dbReference>
<feature type="chain" id="PRO_5037757496" evidence="1">
    <location>
        <begin position="20"/>
        <end position="243"/>
    </location>
</feature>
<accession>A0A934W695</accession>
<dbReference type="GO" id="GO:0006974">
    <property type="term" value="P:DNA damage response"/>
    <property type="evidence" value="ECO:0007669"/>
    <property type="project" value="TreeGrafter"/>
</dbReference>
<dbReference type="EMBL" id="JAEPBG010000002">
    <property type="protein sequence ID" value="MBK4734098.1"/>
    <property type="molecule type" value="Genomic_DNA"/>
</dbReference>